<dbReference type="PROSITE" id="PS00301">
    <property type="entry name" value="G_TR_1"/>
    <property type="match status" value="1"/>
</dbReference>
<dbReference type="Gene3D" id="3.30.70.240">
    <property type="match status" value="1"/>
</dbReference>
<dbReference type="SMART" id="SM00889">
    <property type="entry name" value="EFG_IV"/>
    <property type="match status" value="1"/>
</dbReference>
<dbReference type="RefSeq" id="WP_088259010.1">
    <property type="nucleotide sequence ID" value="NZ_NIDE01000017.1"/>
</dbReference>
<dbReference type="InterPro" id="IPR027417">
    <property type="entry name" value="P-loop_NTPase"/>
</dbReference>
<dbReference type="Pfam" id="PF03764">
    <property type="entry name" value="EFG_IV"/>
    <property type="match status" value="1"/>
</dbReference>
<dbReference type="InterPro" id="IPR031157">
    <property type="entry name" value="G_TR_CS"/>
</dbReference>
<dbReference type="GO" id="GO:0003746">
    <property type="term" value="F:translation elongation factor activity"/>
    <property type="evidence" value="ECO:0007669"/>
    <property type="project" value="UniProtKB-UniRule"/>
</dbReference>
<keyword evidence="11" id="KW-1185">Reference proteome</keyword>
<feature type="compositionally biased region" description="Basic and acidic residues" evidence="8">
    <location>
        <begin position="311"/>
        <end position="320"/>
    </location>
</feature>
<evidence type="ECO:0000256" key="4">
    <source>
        <dbReference type="ARBA" id="ARBA00022917"/>
    </source>
</evidence>
<comment type="caution">
    <text evidence="10">The sequence shown here is derived from an EMBL/GenBank/DDBJ whole genome shotgun (WGS) entry which is preliminary data.</text>
</comment>
<protein>
    <recommendedName>
        <fullName evidence="7">Elongation factor G</fullName>
    </recommendedName>
</protein>
<dbReference type="InterPro" id="IPR009022">
    <property type="entry name" value="EFG_III"/>
</dbReference>
<feature type="region of interest" description="Disordered" evidence="8">
    <location>
        <begin position="683"/>
        <end position="706"/>
    </location>
</feature>
<accession>A0A225D343</accession>
<dbReference type="InterPro" id="IPR009000">
    <property type="entry name" value="Transl_B-barrel_sf"/>
</dbReference>
<dbReference type="PANTHER" id="PTHR43261:SF1">
    <property type="entry name" value="RIBOSOME-RELEASING FACTOR 2, MITOCHONDRIAL"/>
    <property type="match status" value="1"/>
</dbReference>
<dbReference type="NCBIfam" id="TIGR00484">
    <property type="entry name" value="EF-G"/>
    <property type="match status" value="1"/>
</dbReference>
<dbReference type="GO" id="GO:0032790">
    <property type="term" value="P:ribosome disassembly"/>
    <property type="evidence" value="ECO:0007669"/>
    <property type="project" value="TreeGrafter"/>
</dbReference>
<dbReference type="PRINTS" id="PR00315">
    <property type="entry name" value="ELONGATNFCT"/>
</dbReference>
<dbReference type="InterPro" id="IPR014721">
    <property type="entry name" value="Ribsml_uS5_D2-typ_fold_subgr"/>
</dbReference>
<evidence type="ECO:0000256" key="3">
    <source>
        <dbReference type="ARBA" id="ARBA00022768"/>
    </source>
</evidence>
<dbReference type="InterPro" id="IPR020568">
    <property type="entry name" value="Ribosomal_Su5_D2-typ_SF"/>
</dbReference>
<evidence type="ECO:0000256" key="8">
    <source>
        <dbReference type="SAM" id="MobiDB-lite"/>
    </source>
</evidence>
<evidence type="ECO:0000313" key="10">
    <source>
        <dbReference type="EMBL" id="OWK35922.1"/>
    </source>
</evidence>
<evidence type="ECO:0000259" key="9">
    <source>
        <dbReference type="PROSITE" id="PS51722"/>
    </source>
</evidence>
<dbReference type="Gene3D" id="3.40.50.300">
    <property type="entry name" value="P-loop containing nucleotide triphosphate hydrolases"/>
    <property type="match status" value="1"/>
</dbReference>
<dbReference type="SUPFAM" id="SSF54211">
    <property type="entry name" value="Ribosomal protein S5 domain 2-like"/>
    <property type="match status" value="1"/>
</dbReference>
<gene>
    <name evidence="10" type="ORF">FRUB_08485</name>
</gene>
<dbReference type="InterPro" id="IPR004540">
    <property type="entry name" value="Transl_elong_EFG/EF2"/>
</dbReference>
<evidence type="ECO:0000256" key="7">
    <source>
        <dbReference type="NCBIfam" id="TIGR00484"/>
    </source>
</evidence>
<dbReference type="InterPro" id="IPR005225">
    <property type="entry name" value="Small_GTP-bd"/>
</dbReference>
<dbReference type="InterPro" id="IPR000640">
    <property type="entry name" value="EFG_V-like"/>
</dbReference>
<dbReference type="InterPro" id="IPR035647">
    <property type="entry name" value="EFG_III/V"/>
</dbReference>
<dbReference type="CDD" id="cd01886">
    <property type="entry name" value="EF-G"/>
    <property type="match status" value="1"/>
</dbReference>
<sequence>MAKSSGFDLALIRNLGVIAHIDAGKTTTTEHLLYYAGAKHKLGGVDEGTTETDYDPEEQQRGITIYSACIPFQWRGYTVNLIDTPGHVDFTAEVERSLRVLDGAVVVFDAQKGVEAQSETVWRQANKYAVPRMVFVNKMDVVGANYAQTLQSIYARLTPDFASHGRPAPIIIPIGSGSPKDSATPFSGIIDLIEWKAMFFDQADYGKTITVEAIPADQEAVAQKYRDQLFDILTQHDEKDLITTAVLEGQTPDPEKVRQLVREQTLALKIYPVLCGSGREHIGIQPLLDAVTYYLPAPTDRPPVTGVNPKTQKEEKRKPDPKEPFCGLVFKAAWHPNGHRFFIRVYSGILKPNARAYNPGRDSRENIAKLFHVHADPNRGLEEVETAPAGDIVAVIGLKDSVTGDTLCETQHPILLETISFAEAVVSQSIEPDSGADKDKLTGALAILQLEDPTFKVKADKDTGQTLMSGMGTLHLEVKKHRLERDFRLKVRVGKPRVSFRETLRGPRSVEIEVKRKIGEREMYAWLRVEFTNMKSLTPVTVSNFLSSDALPAVLSHAADAALKDALQTGEFGFPMMNVQAKIMAARFDPQVSTEDAFARAAVEAYREATRDNIVLLEPIMSLRVSTPDEFLGNIIGDLSSRGGMIEHTESLAGGTSEVGAKVPLEKLFDYADRVRSLSQGRAASSMEPFSYEPAPDETVRRIRGE</sequence>
<dbReference type="EMBL" id="NIDE01000017">
    <property type="protein sequence ID" value="OWK35922.1"/>
    <property type="molecule type" value="Genomic_DNA"/>
</dbReference>
<dbReference type="Gene3D" id="3.30.230.10">
    <property type="match status" value="1"/>
</dbReference>
<evidence type="ECO:0000256" key="2">
    <source>
        <dbReference type="ARBA" id="ARBA00022741"/>
    </source>
</evidence>
<dbReference type="InterPro" id="IPR005517">
    <property type="entry name" value="Transl_elong_EFG/EF2_IV"/>
</dbReference>
<dbReference type="SUPFAM" id="SSF52540">
    <property type="entry name" value="P-loop containing nucleoside triphosphate hydrolases"/>
    <property type="match status" value="1"/>
</dbReference>
<name>A0A225D343_9BACT</name>
<dbReference type="SMART" id="SM00838">
    <property type="entry name" value="EFG_C"/>
    <property type="match status" value="1"/>
</dbReference>
<dbReference type="FunFam" id="3.30.70.870:FF:000002">
    <property type="entry name" value="Translation elongation factor 2"/>
    <property type="match status" value="1"/>
</dbReference>
<dbReference type="FunFam" id="3.30.70.240:FF:000001">
    <property type="entry name" value="Elongation factor G"/>
    <property type="match status" value="1"/>
</dbReference>
<dbReference type="GO" id="GO:0003924">
    <property type="term" value="F:GTPase activity"/>
    <property type="evidence" value="ECO:0007669"/>
    <property type="project" value="InterPro"/>
</dbReference>
<evidence type="ECO:0000313" key="11">
    <source>
        <dbReference type="Proteomes" id="UP000214646"/>
    </source>
</evidence>
<comment type="function">
    <text evidence="6">Catalyzes the GTP-dependent ribosomal translocation step during translation elongation. During this step, the ribosome changes from the pre-translocational (PRE) to the post-translocational (POST) state as the newly formed A-site-bound peptidyl-tRNA and P-site-bound deacylated tRNA move to the P and E sites, respectively. Catalyzes the coordinated movement of the two tRNA molecules, the mRNA and conformational changes in the ribosome.</text>
</comment>
<keyword evidence="5" id="KW-0342">GTP-binding</keyword>
<dbReference type="Pfam" id="PF03144">
    <property type="entry name" value="GTP_EFTU_D2"/>
    <property type="match status" value="1"/>
</dbReference>
<feature type="region of interest" description="Disordered" evidence="8">
    <location>
        <begin position="299"/>
        <end position="320"/>
    </location>
</feature>
<dbReference type="CDD" id="cd03713">
    <property type="entry name" value="EFG_mtEFG_C"/>
    <property type="match status" value="1"/>
</dbReference>
<dbReference type="PANTHER" id="PTHR43261">
    <property type="entry name" value="TRANSLATION ELONGATION FACTOR G-RELATED"/>
    <property type="match status" value="1"/>
</dbReference>
<evidence type="ECO:0000256" key="5">
    <source>
        <dbReference type="ARBA" id="ARBA00023134"/>
    </source>
</evidence>
<dbReference type="SUPFAM" id="SSF50447">
    <property type="entry name" value="Translation proteins"/>
    <property type="match status" value="1"/>
</dbReference>
<evidence type="ECO:0000256" key="6">
    <source>
        <dbReference type="ARBA" id="ARBA00024731"/>
    </source>
</evidence>
<keyword evidence="4" id="KW-0648">Protein biosynthesis</keyword>
<evidence type="ECO:0000256" key="1">
    <source>
        <dbReference type="ARBA" id="ARBA00005870"/>
    </source>
</evidence>
<dbReference type="Pfam" id="PF00679">
    <property type="entry name" value="EFG_C"/>
    <property type="match status" value="1"/>
</dbReference>
<dbReference type="Proteomes" id="UP000214646">
    <property type="component" value="Unassembled WGS sequence"/>
</dbReference>
<dbReference type="Gene3D" id="2.40.30.10">
    <property type="entry name" value="Translation factors"/>
    <property type="match status" value="1"/>
</dbReference>
<dbReference type="CDD" id="cd16262">
    <property type="entry name" value="EFG_III"/>
    <property type="match status" value="1"/>
</dbReference>
<dbReference type="OrthoDB" id="9804431at2"/>
<keyword evidence="3 10" id="KW-0251">Elongation factor</keyword>
<dbReference type="Pfam" id="PF14492">
    <property type="entry name" value="EFG_III"/>
    <property type="match status" value="1"/>
</dbReference>
<comment type="similarity">
    <text evidence="1">Belongs to the TRAFAC class translation factor GTPase superfamily. Classic translation factor GTPase family. EF-G/EF-2 subfamily.</text>
</comment>
<dbReference type="PROSITE" id="PS51722">
    <property type="entry name" value="G_TR_2"/>
    <property type="match status" value="1"/>
</dbReference>
<dbReference type="InterPro" id="IPR041095">
    <property type="entry name" value="EFG_II"/>
</dbReference>
<dbReference type="AlphaFoldDB" id="A0A225D343"/>
<dbReference type="Gene3D" id="3.30.70.870">
    <property type="entry name" value="Elongation Factor G (Translational Gtpase), domain 3"/>
    <property type="match status" value="1"/>
</dbReference>
<dbReference type="InterPro" id="IPR000795">
    <property type="entry name" value="T_Tr_GTP-bd_dom"/>
</dbReference>
<dbReference type="SUPFAM" id="SSF54980">
    <property type="entry name" value="EF-G C-terminal domain-like"/>
    <property type="match status" value="2"/>
</dbReference>
<dbReference type="FunFam" id="3.40.50.300:FF:000514">
    <property type="entry name" value="Ribosome-releasing factor 2, mitochondrial"/>
    <property type="match status" value="1"/>
</dbReference>
<keyword evidence="2" id="KW-0547">Nucleotide-binding</keyword>
<dbReference type="NCBIfam" id="TIGR00231">
    <property type="entry name" value="small_GTP"/>
    <property type="match status" value="1"/>
</dbReference>
<dbReference type="Pfam" id="PF00009">
    <property type="entry name" value="GTP_EFTU"/>
    <property type="match status" value="1"/>
</dbReference>
<organism evidence="10 11">
    <name type="scientific">Fimbriiglobus ruber</name>
    <dbReference type="NCBI Taxonomy" id="1908690"/>
    <lineage>
        <taxon>Bacteria</taxon>
        <taxon>Pseudomonadati</taxon>
        <taxon>Planctomycetota</taxon>
        <taxon>Planctomycetia</taxon>
        <taxon>Gemmatales</taxon>
        <taxon>Gemmataceae</taxon>
        <taxon>Fimbriiglobus</taxon>
    </lineage>
</organism>
<reference evidence="11" key="1">
    <citation type="submission" date="2017-06" db="EMBL/GenBank/DDBJ databases">
        <title>Genome analysis of Fimbriiglobus ruber SP5, the first member of the order Planctomycetales with confirmed chitinolytic capability.</title>
        <authorList>
            <person name="Ravin N.V."/>
            <person name="Rakitin A.L."/>
            <person name="Ivanova A.A."/>
            <person name="Beletsky A.V."/>
            <person name="Kulichevskaya I.S."/>
            <person name="Mardanov A.V."/>
            <person name="Dedysh S.N."/>
        </authorList>
    </citation>
    <scope>NUCLEOTIDE SEQUENCE [LARGE SCALE GENOMIC DNA]</scope>
    <source>
        <strain evidence="11">SP5</strain>
    </source>
</reference>
<proteinExistence type="inferred from homology"/>
<feature type="domain" description="Tr-type G" evidence="9">
    <location>
        <begin position="10"/>
        <end position="299"/>
    </location>
</feature>
<dbReference type="InterPro" id="IPR035649">
    <property type="entry name" value="EFG_V"/>
</dbReference>
<dbReference type="GO" id="GO:0005525">
    <property type="term" value="F:GTP binding"/>
    <property type="evidence" value="ECO:0007669"/>
    <property type="project" value="UniProtKB-UniRule"/>
</dbReference>
<dbReference type="InterPro" id="IPR004161">
    <property type="entry name" value="EFTu-like_2"/>
</dbReference>